<dbReference type="PROSITE" id="PS01009">
    <property type="entry name" value="CRISP_1"/>
    <property type="match status" value="1"/>
</dbReference>
<reference evidence="4" key="3">
    <citation type="submission" date="2011-03" db="EMBL/GenBank/DDBJ databases">
        <title>Annotation of Magnaporthe poae ATCC 64411.</title>
        <authorList>
            <person name="Ma L.-J."/>
            <person name="Dead R."/>
            <person name="Young S.K."/>
            <person name="Zeng Q."/>
            <person name="Gargeya S."/>
            <person name="Fitzgerald M."/>
            <person name="Haas B."/>
            <person name="Abouelleil A."/>
            <person name="Alvarado L."/>
            <person name="Arachchi H.M."/>
            <person name="Berlin A."/>
            <person name="Brown A."/>
            <person name="Chapman S.B."/>
            <person name="Chen Z."/>
            <person name="Dunbar C."/>
            <person name="Freedman E."/>
            <person name="Gearin G."/>
            <person name="Gellesch M."/>
            <person name="Goldberg J."/>
            <person name="Griggs A."/>
            <person name="Gujja S."/>
            <person name="Heiman D."/>
            <person name="Howarth C."/>
            <person name="Larson L."/>
            <person name="Lui A."/>
            <person name="MacDonald P.J.P."/>
            <person name="Mehta T."/>
            <person name="Montmayeur A."/>
            <person name="Murphy C."/>
            <person name="Neiman D."/>
            <person name="Pearson M."/>
            <person name="Priest M."/>
            <person name="Roberts A."/>
            <person name="Saif S."/>
            <person name="Shea T."/>
            <person name="Shenoy N."/>
            <person name="Sisk P."/>
            <person name="Stolte C."/>
            <person name="Sykes S."/>
            <person name="Yandava C."/>
            <person name="Wortman J."/>
            <person name="Nusbaum C."/>
            <person name="Birren B."/>
        </authorList>
    </citation>
    <scope>NUCLEOTIDE SEQUENCE</scope>
    <source>
        <strain evidence="4">ATCC 64411</strain>
    </source>
</reference>
<proteinExistence type="predicted"/>
<dbReference type="PANTHER" id="PTHR10334">
    <property type="entry name" value="CYSTEINE-RICH SECRETORY PROTEIN-RELATED"/>
    <property type="match status" value="1"/>
</dbReference>
<dbReference type="Proteomes" id="UP000011715">
    <property type="component" value="Unassembled WGS sequence"/>
</dbReference>
<reference evidence="4" key="1">
    <citation type="submission" date="2010-05" db="EMBL/GenBank/DDBJ databases">
        <title>The Genome Sequence of Magnaporthe poae strain ATCC 64411.</title>
        <authorList>
            <consortium name="The Broad Institute Genome Sequencing Platform"/>
            <consortium name="Broad Institute Genome Sequencing Center for Infectious Disease"/>
            <person name="Ma L.-J."/>
            <person name="Dead R."/>
            <person name="Young S."/>
            <person name="Zeng Q."/>
            <person name="Koehrsen M."/>
            <person name="Alvarado L."/>
            <person name="Berlin A."/>
            <person name="Chapman S.B."/>
            <person name="Chen Z."/>
            <person name="Freedman E."/>
            <person name="Gellesch M."/>
            <person name="Goldberg J."/>
            <person name="Griggs A."/>
            <person name="Gujja S."/>
            <person name="Heilman E.R."/>
            <person name="Heiman D."/>
            <person name="Hepburn T."/>
            <person name="Howarth C."/>
            <person name="Jen D."/>
            <person name="Larson L."/>
            <person name="Mehta T."/>
            <person name="Neiman D."/>
            <person name="Pearson M."/>
            <person name="Roberts A."/>
            <person name="Saif S."/>
            <person name="Shea T."/>
            <person name="Shenoy N."/>
            <person name="Sisk P."/>
            <person name="Stolte C."/>
            <person name="Sykes S."/>
            <person name="Walk T."/>
            <person name="White J."/>
            <person name="Yandava C."/>
            <person name="Haas B."/>
            <person name="Nusbaum C."/>
            <person name="Birren B."/>
        </authorList>
    </citation>
    <scope>NUCLEOTIDE SEQUENCE</scope>
    <source>
        <strain evidence="4">ATCC 64411</strain>
    </source>
</reference>
<evidence type="ECO:0000256" key="1">
    <source>
        <dbReference type="SAM" id="MobiDB-lite"/>
    </source>
</evidence>
<dbReference type="EMBL" id="ADBL01002129">
    <property type="status" value="NOT_ANNOTATED_CDS"/>
    <property type="molecule type" value="Genomic_DNA"/>
</dbReference>
<evidence type="ECO:0000313" key="6">
    <source>
        <dbReference type="Proteomes" id="UP000011715"/>
    </source>
</evidence>
<protein>
    <recommendedName>
        <fullName evidence="3">SCP domain-containing protein</fullName>
    </recommendedName>
</protein>
<feature type="region of interest" description="Disordered" evidence="1">
    <location>
        <begin position="44"/>
        <end position="105"/>
    </location>
</feature>
<feature type="domain" description="SCP" evidence="3">
    <location>
        <begin position="83"/>
        <end position="181"/>
    </location>
</feature>
<dbReference type="EMBL" id="ADBL01002128">
    <property type="status" value="NOT_ANNOTATED_CDS"/>
    <property type="molecule type" value="Genomic_DNA"/>
</dbReference>
<dbReference type="EMBL" id="GL876973">
    <property type="protein sequence ID" value="KLU89783.1"/>
    <property type="molecule type" value="Genomic_DNA"/>
</dbReference>
<reference evidence="5" key="4">
    <citation type="journal article" date="2015" name="G3 (Bethesda)">
        <title>Genome sequences of three phytopathogenic species of the Magnaporthaceae family of fungi.</title>
        <authorList>
            <person name="Okagaki L.H."/>
            <person name="Nunes C.C."/>
            <person name="Sailsbery J."/>
            <person name="Clay B."/>
            <person name="Brown D."/>
            <person name="John T."/>
            <person name="Oh Y."/>
            <person name="Young N."/>
            <person name="Fitzgerald M."/>
            <person name="Haas B.J."/>
            <person name="Zeng Q."/>
            <person name="Young S."/>
            <person name="Adiconis X."/>
            <person name="Fan L."/>
            <person name="Levin J.Z."/>
            <person name="Mitchell T.K."/>
            <person name="Okubara P.A."/>
            <person name="Farman M.L."/>
            <person name="Kohn L.M."/>
            <person name="Birren B."/>
            <person name="Ma L.-J."/>
            <person name="Dean R.A."/>
        </authorList>
    </citation>
    <scope>NUCLEOTIDE SEQUENCE</scope>
    <source>
        <strain evidence="5">ATCC 64411 / 73-15</strain>
    </source>
</reference>
<evidence type="ECO:0000313" key="5">
    <source>
        <dbReference type="EnsemblFungi" id="MAPG_08752T0"/>
    </source>
</evidence>
<dbReference type="InterPro" id="IPR001283">
    <property type="entry name" value="CRISP-related"/>
</dbReference>
<reference evidence="5" key="5">
    <citation type="submission" date="2015-06" db="UniProtKB">
        <authorList>
            <consortium name="EnsemblFungi"/>
        </authorList>
    </citation>
    <scope>IDENTIFICATION</scope>
    <source>
        <strain evidence="5">ATCC 64411</strain>
    </source>
</reference>
<feature type="signal peptide" evidence="2">
    <location>
        <begin position="1"/>
        <end position="20"/>
    </location>
</feature>
<keyword evidence="2" id="KW-0732">Signal</keyword>
<feature type="compositionally biased region" description="Pro residues" evidence="1">
    <location>
        <begin position="57"/>
        <end position="80"/>
    </location>
</feature>
<evidence type="ECO:0000313" key="4">
    <source>
        <dbReference type="EMBL" id="KLU89783.1"/>
    </source>
</evidence>
<reference evidence="6" key="2">
    <citation type="submission" date="2010-05" db="EMBL/GenBank/DDBJ databases">
        <title>The genome sequence of Magnaporthe poae strain ATCC 64411.</title>
        <authorList>
            <person name="Ma L.-J."/>
            <person name="Dead R."/>
            <person name="Young S."/>
            <person name="Zeng Q."/>
            <person name="Koehrsen M."/>
            <person name="Alvarado L."/>
            <person name="Berlin A."/>
            <person name="Chapman S.B."/>
            <person name="Chen Z."/>
            <person name="Freedman E."/>
            <person name="Gellesch M."/>
            <person name="Goldberg J."/>
            <person name="Griggs A."/>
            <person name="Gujja S."/>
            <person name="Heilman E.R."/>
            <person name="Heiman D."/>
            <person name="Hepburn T."/>
            <person name="Howarth C."/>
            <person name="Jen D."/>
            <person name="Larson L."/>
            <person name="Mehta T."/>
            <person name="Neiman D."/>
            <person name="Pearson M."/>
            <person name="Roberts A."/>
            <person name="Saif S."/>
            <person name="Shea T."/>
            <person name="Shenoy N."/>
            <person name="Sisk P."/>
            <person name="Stolte C."/>
            <person name="Sykes S."/>
            <person name="Walk T."/>
            <person name="White J."/>
            <person name="Yandava C."/>
            <person name="Haas B."/>
            <person name="Nusbaum C."/>
            <person name="Birren B."/>
        </authorList>
    </citation>
    <scope>NUCLEOTIDE SEQUENCE [LARGE SCALE GENOMIC DNA]</scope>
    <source>
        <strain evidence="6">ATCC 64411 / 73-15</strain>
    </source>
</reference>
<feature type="chain" id="PRO_5009385785" description="SCP domain-containing protein" evidence="2">
    <location>
        <begin position="21"/>
        <end position="186"/>
    </location>
</feature>
<dbReference type="SUPFAM" id="SSF55797">
    <property type="entry name" value="PR-1-like"/>
    <property type="match status" value="1"/>
</dbReference>
<dbReference type="InterPro" id="IPR035940">
    <property type="entry name" value="CAP_sf"/>
</dbReference>
<keyword evidence="6" id="KW-1185">Reference proteome</keyword>
<dbReference type="AlphaFoldDB" id="A0A0C4E862"/>
<dbReference type="OrthoDB" id="43654at2759"/>
<gene>
    <name evidence="4" type="ORF">MAPG_08752</name>
</gene>
<feature type="compositionally biased region" description="Low complexity" evidence="1">
    <location>
        <begin position="46"/>
        <end position="56"/>
    </location>
</feature>
<dbReference type="eggNOG" id="KOG3017">
    <property type="taxonomic scope" value="Eukaryota"/>
</dbReference>
<dbReference type="GO" id="GO:0005576">
    <property type="term" value="C:extracellular region"/>
    <property type="evidence" value="ECO:0007669"/>
    <property type="project" value="InterPro"/>
</dbReference>
<dbReference type="STRING" id="644358.A0A0C4E862"/>
<name>A0A0C4E862_MAGP6</name>
<dbReference type="EnsemblFungi" id="MAPG_08752T0">
    <property type="protein sequence ID" value="MAPG_08752T0"/>
    <property type="gene ID" value="MAPG_08752"/>
</dbReference>
<dbReference type="VEuPathDB" id="FungiDB:MAPG_08752"/>
<dbReference type="InterPro" id="IPR014044">
    <property type="entry name" value="CAP_dom"/>
</dbReference>
<dbReference type="SMART" id="SM00198">
    <property type="entry name" value="SCP"/>
    <property type="match status" value="1"/>
</dbReference>
<dbReference type="PRINTS" id="PR00838">
    <property type="entry name" value="V5ALLERGEN"/>
</dbReference>
<evidence type="ECO:0000259" key="3">
    <source>
        <dbReference type="SMART" id="SM00198"/>
    </source>
</evidence>
<dbReference type="PRINTS" id="PR00837">
    <property type="entry name" value="V5TPXLIKE"/>
</dbReference>
<evidence type="ECO:0000256" key="2">
    <source>
        <dbReference type="SAM" id="SignalP"/>
    </source>
</evidence>
<dbReference type="InterPro" id="IPR018244">
    <property type="entry name" value="Allrgn_V5/Tpx1_CS"/>
</dbReference>
<dbReference type="Gene3D" id="3.40.33.10">
    <property type="entry name" value="CAP"/>
    <property type="match status" value="1"/>
</dbReference>
<organism evidence="5 6">
    <name type="scientific">Magnaporthiopsis poae (strain ATCC 64411 / 73-15)</name>
    <name type="common">Kentucky bluegrass fungus</name>
    <name type="synonym">Magnaporthe poae</name>
    <dbReference type="NCBI Taxonomy" id="644358"/>
    <lineage>
        <taxon>Eukaryota</taxon>
        <taxon>Fungi</taxon>
        <taxon>Dikarya</taxon>
        <taxon>Ascomycota</taxon>
        <taxon>Pezizomycotina</taxon>
        <taxon>Sordariomycetes</taxon>
        <taxon>Sordariomycetidae</taxon>
        <taxon>Magnaporthales</taxon>
        <taxon>Magnaporthaceae</taxon>
        <taxon>Magnaporthiopsis</taxon>
    </lineage>
</organism>
<accession>A0A0C4E862</accession>
<dbReference type="Pfam" id="PF00188">
    <property type="entry name" value="CAP"/>
    <property type="match status" value="1"/>
</dbReference>
<dbReference type="InterPro" id="IPR002413">
    <property type="entry name" value="V5_allergen-like"/>
</dbReference>
<sequence length="186" mass="19871">MQFSTKAFFTAALLVTGAVALPNESAPGARKAYYKDVRRFGKWKRPCTTTSTTPTSTPTPSPPAPPPPPAPEPTPEPTPTPRRCRAAASRHSTGGQRGDQGENLYWQSHDKTPCANAAASWASEISLYNGQPIGQGDFSAYGHYTQMIWKSSTKVGLGIANDGKGGVYVVARYNPAGNYIGQTPTR</sequence>